<evidence type="ECO:0000313" key="2">
    <source>
        <dbReference type="Proteomes" id="UP000005104"/>
    </source>
</evidence>
<organism evidence="1 2">
    <name type="scientific">Desulfosporosinus youngiae DSM 17734</name>
    <dbReference type="NCBI Taxonomy" id="768710"/>
    <lineage>
        <taxon>Bacteria</taxon>
        <taxon>Bacillati</taxon>
        <taxon>Bacillota</taxon>
        <taxon>Clostridia</taxon>
        <taxon>Eubacteriales</taxon>
        <taxon>Desulfitobacteriaceae</taxon>
        <taxon>Desulfosporosinus</taxon>
    </lineage>
</organism>
<sequence length="87" mass="10143">MNQDVNLGKYSRLCRICGKDYRVYEKDYHANEEELCPSCAKLKELEVIRQALIHKPSLNVLTLSKETGIPVSHILNYIKEEHIITRE</sequence>
<reference evidence="1 2" key="1">
    <citation type="submission" date="2011-11" db="EMBL/GenBank/DDBJ databases">
        <title>The Noncontiguous Finished genome of Desulfosporosinus youngiae DSM 17734.</title>
        <authorList>
            <consortium name="US DOE Joint Genome Institute (JGI-PGF)"/>
            <person name="Lucas S."/>
            <person name="Han J."/>
            <person name="Lapidus A."/>
            <person name="Cheng J.-F."/>
            <person name="Goodwin L."/>
            <person name="Pitluck S."/>
            <person name="Peters L."/>
            <person name="Ovchinnikova G."/>
            <person name="Lu M."/>
            <person name="Land M.L."/>
            <person name="Hauser L."/>
            <person name="Pester M."/>
            <person name="Spring S."/>
            <person name="Ollivier B."/>
            <person name="Rattei T."/>
            <person name="Klenk H.-P."/>
            <person name="Wagner M."/>
            <person name="Loy A."/>
            <person name="Woyke T.J."/>
        </authorList>
    </citation>
    <scope>NUCLEOTIDE SEQUENCE [LARGE SCALE GENOMIC DNA]</scope>
    <source>
        <strain evidence="1 2">DSM 17734</strain>
    </source>
</reference>
<dbReference type="AlphaFoldDB" id="H5XW14"/>
<dbReference type="HOGENOM" id="CLU_2478360_0_0_9"/>
<gene>
    <name evidence="1" type="ORF">DesyoDRAFT_3454</name>
</gene>
<proteinExistence type="predicted"/>
<dbReference type="Proteomes" id="UP000005104">
    <property type="component" value="Chromosome"/>
</dbReference>
<keyword evidence="2" id="KW-1185">Reference proteome</keyword>
<dbReference type="RefSeq" id="WP_007784878.1">
    <property type="nucleotide sequence ID" value="NZ_CM001441.1"/>
</dbReference>
<evidence type="ECO:0000313" key="1">
    <source>
        <dbReference type="EMBL" id="EHQ90466.1"/>
    </source>
</evidence>
<name>H5XW14_9FIRM</name>
<dbReference type="OrthoDB" id="56744at2"/>
<accession>H5XW14</accession>
<protein>
    <submittedName>
        <fullName evidence="1">Uncharacterized protein</fullName>
    </submittedName>
</protein>
<dbReference type="EMBL" id="CM001441">
    <property type="protein sequence ID" value="EHQ90466.1"/>
    <property type="molecule type" value="Genomic_DNA"/>
</dbReference>